<dbReference type="Proteomes" id="UP000677265">
    <property type="component" value="Unassembled WGS sequence"/>
</dbReference>
<dbReference type="InterPro" id="IPR006139">
    <property type="entry name" value="D-isomer_2_OHA_DH_cat_dom"/>
</dbReference>
<keyword evidence="10" id="KW-1185">Reference proteome</keyword>
<keyword evidence="4" id="KW-0520">NAD</keyword>
<evidence type="ECO:0000259" key="6">
    <source>
        <dbReference type="Pfam" id="PF00389"/>
    </source>
</evidence>
<evidence type="ECO:0000256" key="2">
    <source>
        <dbReference type="ARBA" id="ARBA00022605"/>
    </source>
</evidence>
<reference evidence="8" key="1">
    <citation type="submission" date="2021-05" db="EMBL/GenBank/DDBJ databases">
        <title>Novel Bacillus species.</title>
        <authorList>
            <person name="Liu G."/>
        </authorList>
    </citation>
    <scope>NUCLEOTIDE SEQUENCE</scope>
    <source>
        <strain evidence="8 10">FJAT-50051</strain>
    </source>
</reference>
<dbReference type="InterPro" id="IPR006140">
    <property type="entry name" value="D-isomer_DH_NAD-bd"/>
</dbReference>
<dbReference type="AlphaFoldDB" id="A0A942T452"/>
<evidence type="ECO:0000313" key="10">
    <source>
        <dbReference type="Proteomes" id="UP000677265"/>
    </source>
</evidence>
<protein>
    <submittedName>
        <fullName evidence="8">Phosphoglycerate dehydrogenase</fullName>
    </submittedName>
</protein>
<evidence type="ECO:0000313" key="8">
    <source>
        <dbReference type="EMBL" id="MBS4185954.1"/>
    </source>
</evidence>
<dbReference type="EMBL" id="JAGYPE020000009">
    <property type="protein sequence ID" value="MCH6265358.1"/>
    <property type="molecule type" value="Genomic_DNA"/>
</dbReference>
<dbReference type="CDD" id="cd12172">
    <property type="entry name" value="PGDH_like_2"/>
    <property type="match status" value="1"/>
</dbReference>
<evidence type="ECO:0000256" key="4">
    <source>
        <dbReference type="ARBA" id="ARBA00023027"/>
    </source>
</evidence>
<dbReference type="FunFam" id="3.40.50.720:FF:000203">
    <property type="entry name" value="D-3-phosphoglycerate dehydrogenase (SerA)"/>
    <property type="match status" value="1"/>
</dbReference>
<comment type="caution">
    <text evidence="8">The sequence shown here is derived from an EMBL/GenBank/DDBJ whole genome shotgun (WGS) entry which is preliminary data.</text>
</comment>
<dbReference type="GO" id="GO:0008652">
    <property type="term" value="P:amino acid biosynthetic process"/>
    <property type="evidence" value="ECO:0007669"/>
    <property type="project" value="UniProtKB-KW"/>
</dbReference>
<comment type="similarity">
    <text evidence="1 5">Belongs to the D-isomer specific 2-hydroxyacid dehydrogenase family.</text>
</comment>
<dbReference type="SUPFAM" id="SSF51735">
    <property type="entry name" value="NAD(P)-binding Rossmann-fold domains"/>
    <property type="match status" value="1"/>
</dbReference>
<dbReference type="PROSITE" id="PS00065">
    <property type="entry name" value="D_2_HYDROXYACID_DH_1"/>
    <property type="match status" value="1"/>
</dbReference>
<accession>A0A942T452</accession>
<gene>
    <name evidence="9" type="ORF">KHB02_007430</name>
    <name evidence="8" type="ORF">KHB02_31675</name>
</gene>
<evidence type="ECO:0000256" key="1">
    <source>
        <dbReference type="ARBA" id="ARBA00005854"/>
    </source>
</evidence>
<dbReference type="InterPro" id="IPR050857">
    <property type="entry name" value="D-2-hydroxyacid_DH"/>
</dbReference>
<dbReference type="Pfam" id="PF02826">
    <property type="entry name" value="2-Hacid_dh_C"/>
    <property type="match status" value="1"/>
</dbReference>
<evidence type="ECO:0000256" key="3">
    <source>
        <dbReference type="ARBA" id="ARBA00023002"/>
    </source>
</evidence>
<name>A0A942T452_9BACI</name>
<dbReference type="GO" id="GO:0051287">
    <property type="term" value="F:NAD binding"/>
    <property type="evidence" value="ECO:0007669"/>
    <property type="project" value="InterPro"/>
</dbReference>
<keyword evidence="3 5" id="KW-0560">Oxidoreductase</keyword>
<organism evidence="8">
    <name type="scientific">Neobacillus citreus</name>
    <dbReference type="NCBI Taxonomy" id="2833578"/>
    <lineage>
        <taxon>Bacteria</taxon>
        <taxon>Bacillati</taxon>
        <taxon>Bacillota</taxon>
        <taxon>Bacilli</taxon>
        <taxon>Bacillales</taxon>
        <taxon>Bacillaceae</taxon>
        <taxon>Neobacillus</taxon>
    </lineage>
</organism>
<evidence type="ECO:0000259" key="7">
    <source>
        <dbReference type="Pfam" id="PF02826"/>
    </source>
</evidence>
<evidence type="ECO:0000313" key="9">
    <source>
        <dbReference type="EMBL" id="MCH6265358.1"/>
    </source>
</evidence>
<feature type="domain" description="D-isomer specific 2-hydroxyacid dehydrogenase catalytic" evidence="6">
    <location>
        <begin position="15"/>
        <end position="316"/>
    </location>
</feature>
<sequence>MFKIISTSPTFGKYSKEPVELLRRNDCEIIFLSRQQNPSFNNEFLSALKDADGLILGFEKITEEILSYAPKLKIIAKHGAGVDNIDISAAQKRGIVVANAPGANRHAVADFVFGLMLSLSRKINESSLVVKNGNWINIIGNDIYGKTLGIIGTGKIGKEVIRRAKGFNMNIIAFDLYPDRTLEQLNLVKYVPFKEIIQSADFITIHTDFNNKSASMIGKNEFDLMKNEAFLINTARGGIVDEDALYEALYFNKIKGAALDVFEVEPIGKNKLLELDNFIATPHIAGYSEEALVEVGFITARNIMNVLTGLNSEYEVKV</sequence>
<feature type="domain" description="D-isomer specific 2-hydroxyacid dehydrogenase NAD-binding" evidence="7">
    <location>
        <begin position="113"/>
        <end position="285"/>
    </location>
</feature>
<dbReference type="PANTHER" id="PTHR42789">
    <property type="entry name" value="D-ISOMER SPECIFIC 2-HYDROXYACID DEHYDROGENASE FAMILY PROTEIN (AFU_ORTHOLOGUE AFUA_6G10090)"/>
    <property type="match status" value="1"/>
</dbReference>
<dbReference type="RefSeq" id="WP_213145756.1">
    <property type="nucleotide sequence ID" value="NZ_JAGYPE020000009.1"/>
</dbReference>
<dbReference type="InterPro" id="IPR029752">
    <property type="entry name" value="D-isomer_DH_CS1"/>
</dbReference>
<proteinExistence type="inferred from homology"/>
<dbReference type="GO" id="GO:0016616">
    <property type="term" value="F:oxidoreductase activity, acting on the CH-OH group of donors, NAD or NADP as acceptor"/>
    <property type="evidence" value="ECO:0007669"/>
    <property type="project" value="InterPro"/>
</dbReference>
<dbReference type="InterPro" id="IPR036291">
    <property type="entry name" value="NAD(P)-bd_dom_sf"/>
</dbReference>
<keyword evidence="2" id="KW-0028">Amino-acid biosynthesis</keyword>
<evidence type="ECO:0000256" key="5">
    <source>
        <dbReference type="RuleBase" id="RU003719"/>
    </source>
</evidence>
<dbReference type="SUPFAM" id="SSF52283">
    <property type="entry name" value="Formate/glycerate dehydrogenase catalytic domain-like"/>
    <property type="match status" value="1"/>
</dbReference>
<dbReference type="EMBL" id="JAGYPE010000006">
    <property type="protein sequence ID" value="MBS4185954.1"/>
    <property type="molecule type" value="Genomic_DNA"/>
</dbReference>
<dbReference type="Gene3D" id="3.40.50.720">
    <property type="entry name" value="NAD(P)-binding Rossmann-like Domain"/>
    <property type="match status" value="2"/>
</dbReference>
<dbReference type="PANTHER" id="PTHR42789:SF1">
    <property type="entry name" value="D-ISOMER SPECIFIC 2-HYDROXYACID DEHYDROGENASE FAMILY PROTEIN (AFU_ORTHOLOGUE AFUA_6G10090)"/>
    <property type="match status" value="1"/>
</dbReference>
<dbReference type="Pfam" id="PF00389">
    <property type="entry name" value="2-Hacid_dh"/>
    <property type="match status" value="1"/>
</dbReference>